<keyword evidence="11" id="KW-1185">Reference proteome</keyword>
<dbReference type="CDD" id="cd14309">
    <property type="entry name" value="UBA_scDdi1_like"/>
    <property type="match status" value="1"/>
</dbReference>
<keyword evidence="7" id="KW-0378">Hydrolase</keyword>
<feature type="domain" description="UBA" evidence="8">
    <location>
        <begin position="274"/>
        <end position="314"/>
    </location>
</feature>
<protein>
    <recommendedName>
        <fullName evidence="4">DNA damage-inducible protein 1</fullName>
    </recommendedName>
</protein>
<evidence type="ECO:0000256" key="7">
    <source>
        <dbReference type="ARBA" id="ARBA00022801"/>
    </source>
</evidence>
<accession>A0A4T0X0G8</accession>
<evidence type="ECO:0000256" key="2">
    <source>
        <dbReference type="ARBA" id="ARBA00009136"/>
    </source>
</evidence>
<evidence type="ECO:0000256" key="3">
    <source>
        <dbReference type="ARBA" id="ARBA00011128"/>
    </source>
</evidence>
<comment type="function">
    <text evidence="1">Probable aspartic protease. May be involved in the regulation of exocytosis. Acts as a linker between the 19S proteasome and polyubiquitinated proteins via UBA domain interactions with ubiquitin for their subsequent degradation. Required for S-phase checkpoint control.</text>
</comment>
<reference evidence="10 11" key="1">
    <citation type="journal article" date="2019" name="Front. Genet.">
        <title>Whole-Genome Sequencing of the Opportunistic Yeast Pathogen Candida inconspicua Uncovers Its Hybrid Origin.</title>
        <authorList>
            <person name="Mixao V."/>
            <person name="Hansen A.P."/>
            <person name="Saus E."/>
            <person name="Boekhout T."/>
            <person name="Lass-Florl C."/>
            <person name="Gabaldon T."/>
        </authorList>
    </citation>
    <scope>NUCLEOTIDE SEQUENCE [LARGE SCALE GENOMIC DNA]</scope>
    <source>
        <strain evidence="10 11">CBS 180</strain>
    </source>
</reference>
<dbReference type="PROSITE" id="PS50053">
    <property type="entry name" value="UBIQUITIN_2"/>
    <property type="match status" value="1"/>
</dbReference>
<dbReference type="Gene3D" id="1.10.8.10">
    <property type="entry name" value="DNA helicase RuvA subunit, C-terminal domain"/>
    <property type="match status" value="1"/>
</dbReference>
<evidence type="ECO:0000256" key="4">
    <source>
        <dbReference type="ARBA" id="ARBA00021491"/>
    </source>
</evidence>
<evidence type="ECO:0000259" key="8">
    <source>
        <dbReference type="PROSITE" id="PS50030"/>
    </source>
</evidence>
<dbReference type="OrthoDB" id="1047367at2759"/>
<dbReference type="STRING" id="52247.A0A4T0X0G8"/>
<dbReference type="InterPro" id="IPR009060">
    <property type="entry name" value="UBA-like_sf"/>
</dbReference>
<dbReference type="EMBL" id="SELW01000425">
    <property type="protein sequence ID" value="TID28049.1"/>
    <property type="molecule type" value="Genomic_DNA"/>
</dbReference>
<dbReference type="PANTHER" id="PTHR12917">
    <property type="entry name" value="ASPARTYL PROTEASE DDI-RELATED"/>
    <property type="match status" value="1"/>
</dbReference>
<dbReference type="GO" id="GO:0004190">
    <property type="term" value="F:aspartic-type endopeptidase activity"/>
    <property type="evidence" value="ECO:0007669"/>
    <property type="project" value="UniProtKB-KW"/>
</dbReference>
<dbReference type="AlphaFoldDB" id="A0A4T0X0G8"/>
<evidence type="ECO:0000256" key="1">
    <source>
        <dbReference type="ARBA" id="ARBA00003231"/>
    </source>
</evidence>
<evidence type="ECO:0000256" key="6">
    <source>
        <dbReference type="ARBA" id="ARBA00022750"/>
    </source>
</evidence>
<dbReference type="Gene3D" id="3.10.20.90">
    <property type="entry name" value="Phosphatidylinositol 3-kinase Catalytic Subunit, Chain A, domain 1"/>
    <property type="match status" value="1"/>
</dbReference>
<dbReference type="Pfam" id="PF09668">
    <property type="entry name" value="Asp_protease"/>
    <property type="match status" value="1"/>
</dbReference>
<keyword evidence="5" id="KW-0645">Protease</keyword>
<dbReference type="PROSITE" id="PS00141">
    <property type="entry name" value="ASP_PROTEASE"/>
    <property type="match status" value="1"/>
</dbReference>
<evidence type="ECO:0000256" key="5">
    <source>
        <dbReference type="ARBA" id="ARBA00022670"/>
    </source>
</evidence>
<comment type="caution">
    <text evidence="10">The sequence shown here is derived from an EMBL/GenBank/DDBJ whole genome shotgun (WGS) entry which is preliminary data.</text>
</comment>
<dbReference type="InterPro" id="IPR000626">
    <property type="entry name" value="Ubiquitin-like_dom"/>
</dbReference>
<dbReference type="InterPro" id="IPR021109">
    <property type="entry name" value="Peptidase_aspartic_dom_sf"/>
</dbReference>
<dbReference type="Proteomes" id="UP000307173">
    <property type="component" value="Unassembled WGS sequence"/>
</dbReference>
<dbReference type="SUPFAM" id="SSF46934">
    <property type="entry name" value="UBA-like"/>
    <property type="match status" value="1"/>
</dbReference>
<feature type="domain" description="Ubiquitin-like" evidence="9">
    <location>
        <begin position="1"/>
        <end position="71"/>
    </location>
</feature>
<keyword evidence="6" id="KW-0064">Aspartyl protease</keyword>
<dbReference type="InterPro" id="IPR001969">
    <property type="entry name" value="Aspartic_peptidase_AS"/>
</dbReference>
<dbReference type="SMART" id="SM00165">
    <property type="entry name" value="UBA"/>
    <property type="match status" value="1"/>
</dbReference>
<comment type="similarity">
    <text evidence="2">Belongs to the DDI1 family.</text>
</comment>
<evidence type="ECO:0000313" key="10">
    <source>
        <dbReference type="EMBL" id="TID28049.1"/>
    </source>
</evidence>
<proteinExistence type="inferred from homology"/>
<dbReference type="Pfam" id="PF00627">
    <property type="entry name" value="UBA"/>
    <property type="match status" value="1"/>
</dbReference>
<gene>
    <name evidence="10" type="ORF">CANINC_002730</name>
</gene>
<dbReference type="InterPro" id="IPR015940">
    <property type="entry name" value="UBA"/>
</dbReference>
<comment type="subunit">
    <text evidence="3">Binds ubiquitin and polyubiquitinated proteins.</text>
</comment>
<name>A0A4T0X0G8_9ASCO</name>
<dbReference type="PANTHER" id="PTHR12917:SF1">
    <property type="entry name" value="AT13091P"/>
    <property type="match status" value="1"/>
</dbReference>
<sequence>MRLNFTFNNSIFSADLPASMSLADLAAYVEAETGLPPTHQNLVYKLKQLSPASTITLEQSNIMEDEMIVVMPFDPVHDNWQKAYEENPEFFADVTLLYIKVSLNGHIVPALVDTGAQKSIIAPELVEKCELTHLVDKRYIMEARGVGQQTSVGRIHSVPIVMGSETFAASLTVLNLNGVPLLVGLDWMKSFKIKIDLDANGIFVGNTFVPFLNEWEIKQLQDSVKIEMNQIDVKDKIQKPEIIKAATQNNNSTASVHANNINGNNNNTQQTLTPLQQQKLNNLMDMGFSREKSLNALKQCNWNVDMAGGLLFNM</sequence>
<organism evidence="10 11">
    <name type="scientific">Pichia inconspicua</name>
    <dbReference type="NCBI Taxonomy" id="52247"/>
    <lineage>
        <taxon>Eukaryota</taxon>
        <taxon>Fungi</taxon>
        <taxon>Dikarya</taxon>
        <taxon>Ascomycota</taxon>
        <taxon>Saccharomycotina</taxon>
        <taxon>Pichiomycetes</taxon>
        <taxon>Pichiales</taxon>
        <taxon>Pichiaceae</taxon>
        <taxon>Pichia</taxon>
    </lineage>
</organism>
<evidence type="ECO:0000259" key="9">
    <source>
        <dbReference type="PROSITE" id="PS50053"/>
    </source>
</evidence>
<dbReference type="SUPFAM" id="SSF50630">
    <property type="entry name" value="Acid proteases"/>
    <property type="match status" value="1"/>
</dbReference>
<dbReference type="GO" id="GO:0006508">
    <property type="term" value="P:proteolysis"/>
    <property type="evidence" value="ECO:0007669"/>
    <property type="project" value="UniProtKB-KW"/>
</dbReference>
<evidence type="ECO:0000313" key="11">
    <source>
        <dbReference type="Proteomes" id="UP000307173"/>
    </source>
</evidence>
<dbReference type="InterPro" id="IPR029071">
    <property type="entry name" value="Ubiquitin-like_domsf"/>
</dbReference>
<dbReference type="PROSITE" id="PS50030">
    <property type="entry name" value="UBA"/>
    <property type="match status" value="1"/>
</dbReference>
<dbReference type="SUPFAM" id="SSF54236">
    <property type="entry name" value="Ubiquitin-like"/>
    <property type="match status" value="1"/>
</dbReference>
<dbReference type="Gene3D" id="2.40.70.10">
    <property type="entry name" value="Acid Proteases"/>
    <property type="match status" value="1"/>
</dbReference>
<dbReference type="InterPro" id="IPR019103">
    <property type="entry name" value="Peptidase_aspartic_DDI1-type"/>
</dbReference>